<reference evidence="6 7" key="1">
    <citation type="submission" date="2021-04" db="EMBL/GenBank/DDBJ databases">
        <title>Novel species identification of genus Shewanella.</title>
        <authorList>
            <person name="Liu G."/>
        </authorList>
    </citation>
    <scope>NUCLEOTIDE SEQUENCE [LARGE SCALE GENOMIC DNA]</scope>
    <source>
        <strain evidence="6 7">FJAT-54481</strain>
    </source>
</reference>
<evidence type="ECO:0000256" key="1">
    <source>
        <dbReference type="ARBA" id="ARBA00005417"/>
    </source>
</evidence>
<evidence type="ECO:0000259" key="5">
    <source>
        <dbReference type="PROSITE" id="PS50893"/>
    </source>
</evidence>
<gene>
    <name evidence="6" type="ORF">KDN34_00440</name>
</gene>
<dbReference type="PANTHER" id="PTHR42788">
    <property type="entry name" value="TAURINE IMPORT ATP-BINDING PROTEIN-RELATED"/>
    <property type="match status" value="1"/>
</dbReference>
<protein>
    <submittedName>
        <fullName evidence="6">ATP-binding cassette domain-containing protein</fullName>
    </submittedName>
</protein>
<evidence type="ECO:0000256" key="3">
    <source>
        <dbReference type="ARBA" id="ARBA00022741"/>
    </source>
</evidence>
<dbReference type="GO" id="GO:0005524">
    <property type="term" value="F:ATP binding"/>
    <property type="evidence" value="ECO:0007669"/>
    <property type="project" value="UniProtKB-KW"/>
</dbReference>
<evidence type="ECO:0000256" key="4">
    <source>
        <dbReference type="ARBA" id="ARBA00022840"/>
    </source>
</evidence>
<organism evidence="6 7">
    <name type="scientific">Shewanella yunxiaonensis</name>
    <dbReference type="NCBI Taxonomy" id="2829809"/>
    <lineage>
        <taxon>Bacteria</taxon>
        <taxon>Pseudomonadati</taxon>
        <taxon>Pseudomonadota</taxon>
        <taxon>Gammaproteobacteria</taxon>
        <taxon>Alteromonadales</taxon>
        <taxon>Shewanellaceae</taxon>
        <taxon>Shewanella</taxon>
    </lineage>
</organism>
<dbReference type="Gene3D" id="3.40.50.300">
    <property type="entry name" value="P-loop containing nucleotide triphosphate hydrolases"/>
    <property type="match status" value="2"/>
</dbReference>
<name>A0ABX7YV55_9GAMM</name>
<dbReference type="CDD" id="cd03225">
    <property type="entry name" value="ABC_cobalt_CbiO_domain1"/>
    <property type="match status" value="1"/>
</dbReference>
<dbReference type="PANTHER" id="PTHR42788:SF13">
    <property type="entry name" value="ALIPHATIC SULFONATES IMPORT ATP-BINDING PROTEIN SSUB"/>
    <property type="match status" value="1"/>
</dbReference>
<feature type="domain" description="ABC transporter" evidence="5">
    <location>
        <begin position="4"/>
        <end position="228"/>
    </location>
</feature>
<dbReference type="Proteomes" id="UP000679575">
    <property type="component" value="Chromosome"/>
</dbReference>
<comment type="similarity">
    <text evidence="1">Belongs to the ABC transporter superfamily.</text>
</comment>
<dbReference type="Pfam" id="PF00005">
    <property type="entry name" value="ABC_tran"/>
    <property type="match status" value="2"/>
</dbReference>
<keyword evidence="3" id="KW-0547">Nucleotide-binding</keyword>
<accession>A0ABX7YV55</accession>
<dbReference type="PROSITE" id="PS50893">
    <property type="entry name" value="ABC_TRANSPORTER_2"/>
    <property type="match status" value="2"/>
</dbReference>
<dbReference type="SMART" id="SM00382">
    <property type="entry name" value="AAA"/>
    <property type="match status" value="2"/>
</dbReference>
<sequence>MRLLELDGVCFNYGSLEPWIFRDLTMSVESGSCHCISGPTGSGKSTLLRLLSGLQTRPFEGGVYRRSQLLCGLVMQDPQVQLLRQTVGAEVAFALENIGVDTEAMIPRVQKALRRVGLFVSLDCPIGNLSLGQKYRLMIAAQLVSEPAVLLLDEPWAQLDNSGVEELQAVIRSLLAEDIAVVMSEHNPGAFADIVSHYWQLHAGHLVPGQFHCGHQLTVTEVKPGHQVILSAEPFEFRYQGDNVLFRSKQPLTVRDGELVMLCGDNGAGKSSLLKAIAGIQSNVNPLPVKVFGQRPKTGVFGGQLGLLMQRPNRQLFESTVIDEMSFSLRRFGLPVSFASELLQQLDLLSLAQRSPHTLSYGQQHLVALASLVCYRPSLLLLDDPLAGLDGAHLDKLWFMINYLRSMGGTVILSSHRALSLASVTQEWQLTQQALRVSALSSEQRYAG</sequence>
<evidence type="ECO:0000256" key="2">
    <source>
        <dbReference type="ARBA" id="ARBA00022448"/>
    </source>
</evidence>
<dbReference type="EMBL" id="CP073587">
    <property type="protein sequence ID" value="QUN05996.1"/>
    <property type="molecule type" value="Genomic_DNA"/>
</dbReference>
<proteinExistence type="inferred from homology"/>
<dbReference type="InterPro" id="IPR003593">
    <property type="entry name" value="AAA+_ATPase"/>
</dbReference>
<dbReference type="InterPro" id="IPR050166">
    <property type="entry name" value="ABC_transporter_ATP-bind"/>
</dbReference>
<dbReference type="InterPro" id="IPR003439">
    <property type="entry name" value="ABC_transporter-like_ATP-bd"/>
</dbReference>
<keyword evidence="2" id="KW-0813">Transport</keyword>
<evidence type="ECO:0000313" key="7">
    <source>
        <dbReference type="Proteomes" id="UP000679575"/>
    </source>
</evidence>
<evidence type="ECO:0000313" key="6">
    <source>
        <dbReference type="EMBL" id="QUN05996.1"/>
    </source>
</evidence>
<keyword evidence="7" id="KW-1185">Reference proteome</keyword>
<dbReference type="RefSeq" id="WP_212595021.1">
    <property type="nucleotide sequence ID" value="NZ_CP073587.1"/>
</dbReference>
<keyword evidence="4 6" id="KW-0067">ATP-binding</keyword>
<feature type="domain" description="ABC transporter" evidence="5">
    <location>
        <begin position="230"/>
        <end position="448"/>
    </location>
</feature>
<dbReference type="SUPFAM" id="SSF52540">
    <property type="entry name" value="P-loop containing nucleoside triphosphate hydrolases"/>
    <property type="match status" value="2"/>
</dbReference>
<dbReference type="InterPro" id="IPR015856">
    <property type="entry name" value="ABC_transpr_CbiO/EcfA_su"/>
</dbReference>
<dbReference type="InterPro" id="IPR027417">
    <property type="entry name" value="P-loop_NTPase"/>
</dbReference>